<dbReference type="GO" id="GO:0003677">
    <property type="term" value="F:DNA binding"/>
    <property type="evidence" value="ECO:0007669"/>
    <property type="project" value="UniProtKB-KW"/>
</dbReference>
<dbReference type="PANTHER" id="PTHR33164">
    <property type="entry name" value="TRANSCRIPTIONAL REGULATOR, MARR FAMILY"/>
    <property type="match status" value="1"/>
</dbReference>
<dbReference type="Gene3D" id="1.10.10.10">
    <property type="entry name" value="Winged helix-like DNA-binding domain superfamily/Winged helix DNA-binding domain"/>
    <property type="match status" value="1"/>
</dbReference>
<dbReference type="SMART" id="SM00347">
    <property type="entry name" value="HTH_MARR"/>
    <property type="match status" value="1"/>
</dbReference>
<evidence type="ECO:0000256" key="3">
    <source>
        <dbReference type="ARBA" id="ARBA00023163"/>
    </source>
</evidence>
<dbReference type="PANTHER" id="PTHR33164:SF99">
    <property type="entry name" value="MARR FAMILY REGULATORY PROTEIN"/>
    <property type="match status" value="1"/>
</dbReference>
<dbReference type="PROSITE" id="PS01117">
    <property type="entry name" value="HTH_MARR_1"/>
    <property type="match status" value="1"/>
</dbReference>
<dbReference type="InterPro" id="IPR036390">
    <property type="entry name" value="WH_DNA-bd_sf"/>
</dbReference>
<proteinExistence type="predicted"/>
<evidence type="ECO:0000256" key="2">
    <source>
        <dbReference type="ARBA" id="ARBA00023125"/>
    </source>
</evidence>
<feature type="domain" description="HTH marR-type" evidence="4">
    <location>
        <begin position="1"/>
        <end position="112"/>
    </location>
</feature>
<gene>
    <name evidence="5" type="ORF">GCM10011579_026180</name>
</gene>
<dbReference type="InterPro" id="IPR000835">
    <property type="entry name" value="HTH_MarR-typ"/>
</dbReference>
<keyword evidence="3" id="KW-0804">Transcription</keyword>
<accession>A0A918D2E8</accession>
<dbReference type="GO" id="GO:0003700">
    <property type="term" value="F:DNA-binding transcription factor activity"/>
    <property type="evidence" value="ECO:0007669"/>
    <property type="project" value="InterPro"/>
</dbReference>
<dbReference type="InterPro" id="IPR036388">
    <property type="entry name" value="WH-like_DNA-bd_sf"/>
</dbReference>
<name>A0A918D2E8_9ACTN</name>
<comment type="caution">
    <text evidence="5">The sequence shown here is derived from an EMBL/GenBank/DDBJ whole genome shotgun (WGS) entry which is preliminary data.</text>
</comment>
<dbReference type="InterPro" id="IPR023187">
    <property type="entry name" value="Tscrpt_reg_MarR-type_CS"/>
</dbReference>
<keyword evidence="2" id="KW-0238">DNA-binding</keyword>
<protein>
    <submittedName>
        <fullName evidence="5">MarR family transcriptional regulator</fullName>
    </submittedName>
</protein>
<keyword evidence="6" id="KW-1185">Reference proteome</keyword>
<evidence type="ECO:0000259" key="4">
    <source>
        <dbReference type="PROSITE" id="PS50995"/>
    </source>
</evidence>
<dbReference type="AlphaFoldDB" id="A0A918D2E8"/>
<sequence length="112" mass="12596">MVRHAVVHQSLERELQARHGIGVSEFEALEALACSENTQCRAQDLTDVVHLSQSAASRLIARMEREGFLERALCEADRRGILVVLTDEGRERHLEAQPTHRSVLARTLRETG</sequence>
<dbReference type="PROSITE" id="PS50995">
    <property type="entry name" value="HTH_MARR_2"/>
    <property type="match status" value="1"/>
</dbReference>
<keyword evidence="1" id="KW-0805">Transcription regulation</keyword>
<dbReference type="SUPFAM" id="SSF46785">
    <property type="entry name" value="Winged helix' DNA-binding domain"/>
    <property type="match status" value="1"/>
</dbReference>
<dbReference type="InterPro" id="IPR039422">
    <property type="entry name" value="MarR/SlyA-like"/>
</dbReference>
<dbReference type="GO" id="GO:0006950">
    <property type="term" value="P:response to stress"/>
    <property type="evidence" value="ECO:0007669"/>
    <property type="project" value="TreeGrafter"/>
</dbReference>
<evidence type="ECO:0000256" key="1">
    <source>
        <dbReference type="ARBA" id="ARBA00023015"/>
    </source>
</evidence>
<evidence type="ECO:0000313" key="5">
    <source>
        <dbReference type="EMBL" id="GGN60748.1"/>
    </source>
</evidence>
<evidence type="ECO:0000313" key="6">
    <source>
        <dbReference type="Proteomes" id="UP000600365"/>
    </source>
</evidence>
<dbReference type="EMBL" id="BMMM01000004">
    <property type="protein sequence ID" value="GGN60748.1"/>
    <property type="molecule type" value="Genomic_DNA"/>
</dbReference>
<reference evidence="5 6" key="1">
    <citation type="journal article" date="2014" name="Int. J. Syst. Evol. Microbiol.">
        <title>Complete genome sequence of Corynebacterium casei LMG S-19264T (=DSM 44701T), isolated from a smear-ripened cheese.</title>
        <authorList>
            <consortium name="US DOE Joint Genome Institute (JGI-PGF)"/>
            <person name="Walter F."/>
            <person name="Albersmeier A."/>
            <person name="Kalinowski J."/>
            <person name="Ruckert C."/>
        </authorList>
    </citation>
    <scope>NUCLEOTIDE SEQUENCE [LARGE SCALE GENOMIC DNA]</scope>
    <source>
        <strain evidence="5 6">CGMCC 4.7111</strain>
    </source>
</reference>
<organism evidence="5 6">
    <name type="scientific">Streptomyces albiflavescens</name>
    <dbReference type="NCBI Taxonomy" id="1623582"/>
    <lineage>
        <taxon>Bacteria</taxon>
        <taxon>Bacillati</taxon>
        <taxon>Actinomycetota</taxon>
        <taxon>Actinomycetes</taxon>
        <taxon>Kitasatosporales</taxon>
        <taxon>Streptomycetaceae</taxon>
        <taxon>Streptomyces</taxon>
    </lineage>
</organism>
<dbReference type="Pfam" id="PF12802">
    <property type="entry name" value="MarR_2"/>
    <property type="match status" value="1"/>
</dbReference>
<dbReference type="Proteomes" id="UP000600365">
    <property type="component" value="Unassembled WGS sequence"/>
</dbReference>